<comment type="similarity">
    <text evidence="1 3">Belongs to the short-chain dehydrogenases/reductases (SDR) family.</text>
</comment>
<evidence type="ECO:0000313" key="4">
    <source>
        <dbReference type="EMBL" id="MEV0975143.1"/>
    </source>
</evidence>
<protein>
    <submittedName>
        <fullName evidence="4">3-(Cis-5,6-dihydroxycyclohexa-1, 3-dien-1-yl)propanoate dehydrogenase</fullName>
        <ecNumber evidence="4">1.3.1.87</ecNumber>
    </submittedName>
</protein>
<dbReference type="EC" id="1.3.1.87" evidence="4"/>
<dbReference type="Gene3D" id="3.40.50.720">
    <property type="entry name" value="NAD(P)-binding Rossmann-like Domain"/>
    <property type="match status" value="1"/>
</dbReference>
<gene>
    <name evidence="4" type="primary">hcaB</name>
    <name evidence="4" type="ORF">AB0I59_41690</name>
</gene>
<dbReference type="NCBIfam" id="NF004849">
    <property type="entry name" value="PRK06200.1"/>
    <property type="match status" value="1"/>
</dbReference>
<dbReference type="SUPFAM" id="SSF51735">
    <property type="entry name" value="NAD(P)-binding Rossmann-fold domains"/>
    <property type="match status" value="1"/>
</dbReference>
<evidence type="ECO:0000256" key="1">
    <source>
        <dbReference type="ARBA" id="ARBA00006484"/>
    </source>
</evidence>
<organism evidence="4 5">
    <name type="scientific">Microtetraspora glauca</name>
    <dbReference type="NCBI Taxonomy" id="1996"/>
    <lineage>
        <taxon>Bacteria</taxon>
        <taxon>Bacillati</taxon>
        <taxon>Actinomycetota</taxon>
        <taxon>Actinomycetes</taxon>
        <taxon>Streptosporangiales</taxon>
        <taxon>Streptosporangiaceae</taxon>
        <taxon>Microtetraspora</taxon>
    </lineage>
</organism>
<comment type="caution">
    <text evidence="4">The sequence shown here is derived from an EMBL/GenBank/DDBJ whole genome shotgun (WGS) entry which is preliminary data.</text>
</comment>
<sequence length="279" mass="29169">MTCPVGWLDGQVTLITGGGAGLGRAIAERFVTEGAHVVAFDRSATRLERLTAEVPEVLGIVGDVRSLDDNERAVQQVQQRFGRLDVVVANAGIWDFQASLDSLPAESVDDAFDEVFHTNVKGYLLAAKAAAPALRRRRGSLILTLSNASFHPDGGGPLYTASKHAAHGLLRQLAYELAPDIRVNAVAPGGMATELSGPTALGLDSASISTRAGEWQDVMARALPLSMVPTVDDMTSAYVLLASRSGAKAMTGAVIEADGGIGVRGVFHRAGSGNRPATK</sequence>
<dbReference type="InterPro" id="IPR002347">
    <property type="entry name" value="SDR_fam"/>
</dbReference>
<keyword evidence="5" id="KW-1185">Reference proteome</keyword>
<dbReference type="Proteomes" id="UP001551675">
    <property type="component" value="Unassembled WGS sequence"/>
</dbReference>
<dbReference type="PANTHER" id="PTHR43008:SF4">
    <property type="entry name" value="CHAIN DEHYDROGENASE, PUTATIVE (AFU_ORTHOLOGUE AFUA_4G08710)-RELATED"/>
    <property type="match status" value="1"/>
</dbReference>
<dbReference type="InterPro" id="IPR020904">
    <property type="entry name" value="Sc_DH/Rdtase_CS"/>
</dbReference>
<dbReference type="GO" id="GO:0018498">
    <property type="term" value="F:2,3-dihydroxy-2,3-dihydro-phenylpropionate dehydrogenase activity"/>
    <property type="evidence" value="ECO:0007669"/>
    <property type="project" value="UniProtKB-EC"/>
</dbReference>
<dbReference type="InterPro" id="IPR036291">
    <property type="entry name" value="NAD(P)-bd_dom_sf"/>
</dbReference>
<dbReference type="PRINTS" id="PR00080">
    <property type="entry name" value="SDRFAMILY"/>
</dbReference>
<dbReference type="Pfam" id="PF00106">
    <property type="entry name" value="adh_short"/>
    <property type="match status" value="1"/>
</dbReference>
<dbReference type="PROSITE" id="PS00061">
    <property type="entry name" value="ADH_SHORT"/>
    <property type="match status" value="1"/>
</dbReference>
<keyword evidence="2 4" id="KW-0560">Oxidoreductase</keyword>
<dbReference type="PRINTS" id="PR00081">
    <property type="entry name" value="GDHRDH"/>
</dbReference>
<evidence type="ECO:0000313" key="5">
    <source>
        <dbReference type="Proteomes" id="UP001551675"/>
    </source>
</evidence>
<accession>A0ABV3GU34</accession>
<name>A0ABV3GU34_MICGL</name>
<reference evidence="4 5" key="1">
    <citation type="submission" date="2024-06" db="EMBL/GenBank/DDBJ databases">
        <title>The Natural Products Discovery Center: Release of the First 8490 Sequenced Strains for Exploring Actinobacteria Biosynthetic Diversity.</title>
        <authorList>
            <person name="Kalkreuter E."/>
            <person name="Kautsar S.A."/>
            <person name="Yang D."/>
            <person name="Bader C.D."/>
            <person name="Teijaro C.N."/>
            <person name="Fluegel L."/>
            <person name="Davis C.M."/>
            <person name="Simpson J.R."/>
            <person name="Lauterbach L."/>
            <person name="Steele A.D."/>
            <person name="Gui C."/>
            <person name="Meng S."/>
            <person name="Li G."/>
            <person name="Viehrig K."/>
            <person name="Ye F."/>
            <person name="Su P."/>
            <person name="Kiefer A.F."/>
            <person name="Nichols A."/>
            <person name="Cepeda A.J."/>
            <person name="Yan W."/>
            <person name="Fan B."/>
            <person name="Jiang Y."/>
            <person name="Adhikari A."/>
            <person name="Zheng C.-J."/>
            <person name="Schuster L."/>
            <person name="Cowan T.M."/>
            <person name="Smanski M.J."/>
            <person name="Chevrette M.G."/>
            <person name="De Carvalho L.P.S."/>
            <person name="Shen B."/>
        </authorList>
    </citation>
    <scope>NUCLEOTIDE SEQUENCE [LARGE SCALE GENOMIC DNA]</scope>
    <source>
        <strain evidence="4 5">NPDC050100</strain>
    </source>
</reference>
<evidence type="ECO:0000256" key="3">
    <source>
        <dbReference type="RuleBase" id="RU000363"/>
    </source>
</evidence>
<dbReference type="PANTHER" id="PTHR43008">
    <property type="entry name" value="BENZIL REDUCTASE"/>
    <property type="match status" value="1"/>
</dbReference>
<dbReference type="EMBL" id="JBFALK010000045">
    <property type="protein sequence ID" value="MEV0975143.1"/>
    <property type="molecule type" value="Genomic_DNA"/>
</dbReference>
<evidence type="ECO:0000256" key="2">
    <source>
        <dbReference type="ARBA" id="ARBA00023002"/>
    </source>
</evidence>
<proteinExistence type="inferred from homology"/>
<dbReference type="RefSeq" id="WP_061261624.1">
    <property type="nucleotide sequence ID" value="NZ_JBFALK010000045.1"/>
</dbReference>